<dbReference type="EMBL" id="CP054719">
    <property type="protein sequence ID" value="QOL20396.1"/>
    <property type="molecule type" value="Genomic_DNA"/>
</dbReference>
<dbReference type="Proteomes" id="UP000594001">
    <property type="component" value="Chromosome"/>
</dbReference>
<dbReference type="Pfam" id="PF01491">
    <property type="entry name" value="Frataxin_Cyay"/>
    <property type="match status" value="1"/>
</dbReference>
<dbReference type="SMART" id="SM01219">
    <property type="entry name" value="Frataxin_Cyay"/>
    <property type="match status" value="1"/>
</dbReference>
<dbReference type="GO" id="GO:0004322">
    <property type="term" value="F:ferroxidase activity"/>
    <property type="evidence" value="ECO:0007669"/>
    <property type="project" value="TreeGrafter"/>
</dbReference>
<evidence type="ECO:0000256" key="1">
    <source>
        <dbReference type="ARBA" id="ARBA00008183"/>
    </source>
</evidence>
<dbReference type="PROSITE" id="PS50810">
    <property type="entry name" value="FRATAXIN_2"/>
    <property type="match status" value="1"/>
</dbReference>
<evidence type="ECO:0000313" key="3">
    <source>
        <dbReference type="EMBL" id="QOL20396.1"/>
    </source>
</evidence>
<evidence type="ECO:0000313" key="4">
    <source>
        <dbReference type="Proteomes" id="UP000594001"/>
    </source>
</evidence>
<dbReference type="GO" id="GO:0034986">
    <property type="term" value="F:iron chaperone activity"/>
    <property type="evidence" value="ECO:0007669"/>
    <property type="project" value="TreeGrafter"/>
</dbReference>
<dbReference type="NCBIfam" id="TIGR03421">
    <property type="entry name" value="FeS_CyaY"/>
    <property type="match status" value="1"/>
</dbReference>
<keyword evidence="4" id="KW-1185">Reference proteome</keyword>
<dbReference type="GO" id="GO:0008198">
    <property type="term" value="F:ferrous iron binding"/>
    <property type="evidence" value="ECO:0007669"/>
    <property type="project" value="TreeGrafter"/>
</dbReference>
<dbReference type="GO" id="GO:0008199">
    <property type="term" value="F:ferric iron binding"/>
    <property type="evidence" value="ECO:0007669"/>
    <property type="project" value="InterPro"/>
</dbReference>
<dbReference type="GO" id="GO:0016226">
    <property type="term" value="P:iron-sulfur cluster assembly"/>
    <property type="evidence" value="ECO:0007669"/>
    <property type="project" value="InterPro"/>
</dbReference>
<dbReference type="PANTHER" id="PTHR16821">
    <property type="entry name" value="FRATAXIN"/>
    <property type="match status" value="1"/>
</dbReference>
<dbReference type="AlphaFoldDB" id="A0A7L9RV05"/>
<protein>
    <submittedName>
        <fullName evidence="3">Iron donor protein CyaY</fullName>
    </submittedName>
</protein>
<proteinExistence type="inferred from homology"/>
<evidence type="ECO:0000256" key="2">
    <source>
        <dbReference type="ARBA" id="ARBA00023004"/>
    </source>
</evidence>
<dbReference type="KEGG" id="pbal:CPBP_01189"/>
<dbReference type="InterPro" id="IPR002908">
    <property type="entry name" value="Frataxin/CyaY"/>
</dbReference>
<organism evidence="3 4">
    <name type="scientific">Candidatus Bodocaedibacter vickermanii</name>
    <dbReference type="NCBI Taxonomy" id="2741701"/>
    <lineage>
        <taxon>Bacteria</taxon>
        <taxon>Pseudomonadati</taxon>
        <taxon>Pseudomonadota</taxon>
        <taxon>Alphaproteobacteria</taxon>
        <taxon>Holosporales</taxon>
        <taxon>Candidatus Paracaedibacteraceae</taxon>
        <taxon>Candidatus Bodocaedibacter</taxon>
    </lineage>
</organism>
<dbReference type="Gene3D" id="3.30.920.10">
    <property type="entry name" value="Frataxin/CyaY"/>
    <property type="match status" value="1"/>
</dbReference>
<dbReference type="GO" id="GO:0005737">
    <property type="term" value="C:cytoplasm"/>
    <property type="evidence" value="ECO:0007669"/>
    <property type="project" value="UniProtKB-ARBA"/>
</dbReference>
<accession>A0A7L9RV05</accession>
<reference evidence="3 4" key="1">
    <citation type="submission" date="2020-06" db="EMBL/GenBank/DDBJ databases">
        <title>The endosymbiont of the kinetoplastid Bodo saltans is a Paracaedibacter-like alpha-proteobacterium possessing a putative toxin-antitoxin system.</title>
        <authorList>
            <person name="Midha S."/>
            <person name="Rigden D.J."/>
            <person name="Siozios S."/>
            <person name="Hurst G.D.D."/>
            <person name="Jackson A.P."/>
        </authorList>
    </citation>
    <scope>NUCLEOTIDE SEQUENCE [LARGE SCALE GENOMIC DNA]</scope>
    <source>
        <strain evidence="3">Lake Konstanz</strain>
    </source>
</reference>
<dbReference type="InterPro" id="IPR036524">
    <property type="entry name" value="Frataxin/CyaY_sf"/>
</dbReference>
<dbReference type="GO" id="GO:0006879">
    <property type="term" value="P:intracellular iron ion homeostasis"/>
    <property type="evidence" value="ECO:0007669"/>
    <property type="project" value="TreeGrafter"/>
</dbReference>
<name>A0A7L9RV05_9PROT</name>
<dbReference type="PANTHER" id="PTHR16821:SF2">
    <property type="entry name" value="FRATAXIN, MITOCHONDRIAL"/>
    <property type="match status" value="1"/>
</dbReference>
<dbReference type="RefSeq" id="WP_350331943.1">
    <property type="nucleotide sequence ID" value="NZ_CP054719.1"/>
</dbReference>
<sequence length="100" mass="11667">MNEATFVRFVTDYLDTLLEKIETSYWSVVESELSEGVLKIQTETNEVFIINRNIPRQELWLSSPFSGGAHFSFSGKEWLNTRTKESFEPLLFKELDQLTL</sequence>
<dbReference type="SUPFAM" id="SSF55387">
    <property type="entry name" value="Frataxin/Nqo15-like"/>
    <property type="match status" value="1"/>
</dbReference>
<dbReference type="GO" id="GO:0051537">
    <property type="term" value="F:2 iron, 2 sulfur cluster binding"/>
    <property type="evidence" value="ECO:0007669"/>
    <property type="project" value="TreeGrafter"/>
</dbReference>
<keyword evidence="2" id="KW-0408">Iron</keyword>
<gene>
    <name evidence="3" type="primary">cyaY</name>
    <name evidence="3" type="ORF">CPBP_01189</name>
</gene>
<comment type="similarity">
    <text evidence="1">Belongs to the frataxin family.</text>
</comment>